<feature type="region of interest" description="Disordered" evidence="1">
    <location>
        <begin position="99"/>
        <end position="169"/>
    </location>
</feature>
<evidence type="ECO:0000256" key="1">
    <source>
        <dbReference type="SAM" id="MobiDB-lite"/>
    </source>
</evidence>
<feature type="transmembrane region" description="Helical" evidence="2">
    <location>
        <begin position="174"/>
        <end position="193"/>
    </location>
</feature>
<keyword evidence="2" id="KW-0472">Membrane</keyword>
<sequence>MGKYEDTFSQLGEKALARLEGPGGFLAVTESELVFVGEAGVQRMALARIRRIARGEGNTLLVQGEGEALSLPLTAFPIGELKAFLEGLKPHVARAKKATLTPKAPPPPPPPEKPAPKPLWEEEPPPPPPPPKPPQDSVELAPEPPEPPPPPAEPPRAQTQETPGLTPKRRPLALPLKLLALLTLGYTGAFVALNPGADPWVLGGVVLGGIGLALTEWSLATSSS</sequence>
<name>A0ABV6PY80_9DEIN</name>
<feature type="compositionally biased region" description="Pro residues" evidence="1">
    <location>
        <begin position="142"/>
        <end position="154"/>
    </location>
</feature>
<evidence type="ECO:0000313" key="3">
    <source>
        <dbReference type="EMBL" id="MFC0594810.1"/>
    </source>
</evidence>
<comment type="caution">
    <text evidence="3">The sequence shown here is derived from an EMBL/GenBank/DDBJ whole genome shotgun (WGS) entry which is preliminary data.</text>
</comment>
<dbReference type="Proteomes" id="UP001589830">
    <property type="component" value="Unassembled WGS sequence"/>
</dbReference>
<reference evidence="3 4" key="1">
    <citation type="submission" date="2024-09" db="EMBL/GenBank/DDBJ databases">
        <authorList>
            <person name="Sun Q."/>
            <person name="Mori K."/>
        </authorList>
    </citation>
    <scope>NUCLEOTIDE SEQUENCE [LARGE SCALE GENOMIC DNA]</scope>
    <source>
        <strain evidence="3 4">NCAIM B.02340</strain>
    </source>
</reference>
<accession>A0ABV6PY80</accession>
<proteinExistence type="predicted"/>
<keyword evidence="4" id="KW-1185">Reference proteome</keyword>
<feature type="compositionally biased region" description="Pro residues" evidence="1">
    <location>
        <begin position="103"/>
        <end position="117"/>
    </location>
</feature>
<keyword evidence="2" id="KW-0812">Transmembrane</keyword>
<evidence type="ECO:0000256" key="2">
    <source>
        <dbReference type="SAM" id="Phobius"/>
    </source>
</evidence>
<organism evidence="3 4">
    <name type="scientific">Thermus composti</name>
    <dbReference type="NCBI Taxonomy" id="532059"/>
    <lineage>
        <taxon>Bacteria</taxon>
        <taxon>Thermotogati</taxon>
        <taxon>Deinococcota</taxon>
        <taxon>Deinococci</taxon>
        <taxon>Thermales</taxon>
        <taxon>Thermaceae</taxon>
        <taxon>Thermus</taxon>
    </lineage>
</organism>
<feature type="transmembrane region" description="Helical" evidence="2">
    <location>
        <begin position="199"/>
        <end position="219"/>
    </location>
</feature>
<dbReference type="RefSeq" id="WP_385883601.1">
    <property type="nucleotide sequence ID" value="NZ_JBHLTW010000003.1"/>
</dbReference>
<keyword evidence="2" id="KW-1133">Transmembrane helix</keyword>
<dbReference type="EMBL" id="JBHLTW010000003">
    <property type="protein sequence ID" value="MFC0594810.1"/>
    <property type="molecule type" value="Genomic_DNA"/>
</dbReference>
<feature type="compositionally biased region" description="Pro residues" evidence="1">
    <location>
        <begin position="125"/>
        <end position="134"/>
    </location>
</feature>
<evidence type="ECO:0000313" key="4">
    <source>
        <dbReference type="Proteomes" id="UP001589830"/>
    </source>
</evidence>
<dbReference type="PRINTS" id="PR01217">
    <property type="entry name" value="PRICHEXTENSN"/>
</dbReference>
<gene>
    <name evidence="3" type="ORF">ACFFFP_01205</name>
</gene>
<protein>
    <submittedName>
        <fullName evidence="3">YcxB family protein</fullName>
    </submittedName>
</protein>